<reference evidence="3" key="1">
    <citation type="journal article" date="2019" name="Int. J. Syst. Evol. Microbiol.">
        <title>The Global Catalogue of Microorganisms (GCM) 10K type strain sequencing project: providing services to taxonomists for standard genome sequencing and annotation.</title>
        <authorList>
            <consortium name="The Broad Institute Genomics Platform"/>
            <consortium name="The Broad Institute Genome Sequencing Center for Infectious Disease"/>
            <person name="Wu L."/>
            <person name="Ma J."/>
        </authorList>
    </citation>
    <scope>NUCLEOTIDE SEQUENCE [LARGE SCALE GENOMIC DNA]</scope>
    <source>
        <strain evidence="3">YIM 94188</strain>
    </source>
</reference>
<comment type="caution">
    <text evidence="2">The sequence shown here is derived from an EMBL/GenBank/DDBJ whole genome shotgun (WGS) entry which is preliminary data.</text>
</comment>
<dbReference type="RefSeq" id="WP_136433559.1">
    <property type="nucleotide sequence ID" value="NZ_JBHSNS010000005.1"/>
</dbReference>
<dbReference type="Proteomes" id="UP001596072">
    <property type="component" value="Unassembled WGS sequence"/>
</dbReference>
<keyword evidence="3" id="KW-1185">Reference proteome</keyword>
<name>A0ABW0ZI29_9ACTN</name>
<evidence type="ECO:0000256" key="1">
    <source>
        <dbReference type="SAM" id="Phobius"/>
    </source>
</evidence>
<keyword evidence="1" id="KW-1133">Transmembrane helix</keyword>
<protein>
    <submittedName>
        <fullName evidence="2">Uncharacterized protein</fullName>
    </submittedName>
</protein>
<accession>A0ABW0ZI29</accession>
<dbReference type="EMBL" id="JBHSNS010000005">
    <property type="protein sequence ID" value="MFC5729727.1"/>
    <property type="molecule type" value="Genomic_DNA"/>
</dbReference>
<organism evidence="2 3">
    <name type="scientific">Nocardioides vastitatis</name>
    <dbReference type="NCBI Taxonomy" id="2568655"/>
    <lineage>
        <taxon>Bacteria</taxon>
        <taxon>Bacillati</taxon>
        <taxon>Actinomycetota</taxon>
        <taxon>Actinomycetes</taxon>
        <taxon>Propionibacteriales</taxon>
        <taxon>Nocardioidaceae</taxon>
        <taxon>Nocardioides</taxon>
    </lineage>
</organism>
<evidence type="ECO:0000313" key="2">
    <source>
        <dbReference type="EMBL" id="MFC5729727.1"/>
    </source>
</evidence>
<keyword evidence="1" id="KW-0812">Transmembrane</keyword>
<sequence length="71" mass="7519">MSPIDSWDGATAVFTGAGSTALQVLFVLIAFAMLVGFLAKMVLHERHAYAQMIAHEPVEAGPAVEGEPSVY</sequence>
<feature type="transmembrane region" description="Helical" evidence="1">
    <location>
        <begin position="20"/>
        <end position="43"/>
    </location>
</feature>
<keyword evidence="1" id="KW-0472">Membrane</keyword>
<evidence type="ECO:0000313" key="3">
    <source>
        <dbReference type="Proteomes" id="UP001596072"/>
    </source>
</evidence>
<gene>
    <name evidence="2" type="ORF">ACFPQB_12435</name>
</gene>
<proteinExistence type="predicted"/>